<evidence type="ECO:0000313" key="2">
    <source>
        <dbReference type="EMBL" id="KAK0634892.1"/>
    </source>
</evidence>
<dbReference type="PRINTS" id="PR00081">
    <property type="entry name" value="GDHRDH"/>
</dbReference>
<dbReference type="AlphaFoldDB" id="A0AA39XIY9"/>
<dbReference type="PANTHER" id="PTHR43157">
    <property type="entry name" value="PHOSPHATIDYLINOSITOL-GLYCAN BIOSYNTHESIS CLASS F PROTEIN-RELATED"/>
    <property type="match status" value="1"/>
</dbReference>
<dbReference type="Gene3D" id="3.40.50.720">
    <property type="entry name" value="NAD(P)-binding Rossmann-like Domain"/>
    <property type="match status" value="1"/>
</dbReference>
<protein>
    <submittedName>
        <fullName evidence="2">Uncharacterized protein</fullName>
    </submittedName>
</protein>
<dbReference type="SUPFAM" id="SSF51735">
    <property type="entry name" value="NAD(P)-binding Rossmann-fold domains"/>
    <property type="match status" value="1"/>
</dbReference>
<proteinExistence type="predicted"/>
<dbReference type="Pfam" id="PF00106">
    <property type="entry name" value="adh_short"/>
    <property type="match status" value="1"/>
</dbReference>
<dbReference type="InterPro" id="IPR036291">
    <property type="entry name" value="NAD(P)-bd_dom_sf"/>
</dbReference>
<dbReference type="EMBL" id="JAULSR010000001">
    <property type="protein sequence ID" value="KAK0634892.1"/>
    <property type="molecule type" value="Genomic_DNA"/>
</dbReference>
<dbReference type="InterPro" id="IPR002347">
    <property type="entry name" value="SDR_fam"/>
</dbReference>
<evidence type="ECO:0000256" key="1">
    <source>
        <dbReference type="ARBA" id="ARBA00023002"/>
    </source>
</evidence>
<keyword evidence="1" id="KW-0560">Oxidoreductase</keyword>
<reference evidence="2" key="1">
    <citation type="submission" date="2023-06" db="EMBL/GenBank/DDBJ databases">
        <title>Genome-scale phylogeny and comparative genomics of the fungal order Sordariales.</title>
        <authorList>
            <consortium name="Lawrence Berkeley National Laboratory"/>
            <person name="Hensen N."/>
            <person name="Bonometti L."/>
            <person name="Westerberg I."/>
            <person name="Brannstrom I.O."/>
            <person name="Guillou S."/>
            <person name="Cros-Aarteil S."/>
            <person name="Calhoun S."/>
            <person name="Haridas S."/>
            <person name="Kuo A."/>
            <person name="Mondo S."/>
            <person name="Pangilinan J."/>
            <person name="Riley R."/>
            <person name="LaButti K."/>
            <person name="Andreopoulos B."/>
            <person name="Lipzen A."/>
            <person name="Chen C."/>
            <person name="Yanf M."/>
            <person name="Daum C."/>
            <person name="Ng V."/>
            <person name="Clum A."/>
            <person name="Steindorff A."/>
            <person name="Ohm R."/>
            <person name="Martin F."/>
            <person name="Silar P."/>
            <person name="Natvig D."/>
            <person name="Lalanne C."/>
            <person name="Gautier V."/>
            <person name="Ament-velasquez S.L."/>
            <person name="Kruys A."/>
            <person name="Hutchinson M.I."/>
            <person name="Powell A.J."/>
            <person name="Barry K."/>
            <person name="Miller A.N."/>
            <person name="Grigoriev I.V."/>
            <person name="Debuchy R."/>
            <person name="Gladieux P."/>
            <person name="Thoren M.H."/>
            <person name="Johannesson H."/>
        </authorList>
    </citation>
    <scope>NUCLEOTIDE SEQUENCE</scope>
    <source>
        <strain evidence="2">SMH3391-2</strain>
    </source>
</reference>
<organism evidence="2 3">
    <name type="scientific">Bombardia bombarda</name>
    <dbReference type="NCBI Taxonomy" id="252184"/>
    <lineage>
        <taxon>Eukaryota</taxon>
        <taxon>Fungi</taxon>
        <taxon>Dikarya</taxon>
        <taxon>Ascomycota</taxon>
        <taxon>Pezizomycotina</taxon>
        <taxon>Sordariomycetes</taxon>
        <taxon>Sordariomycetidae</taxon>
        <taxon>Sordariales</taxon>
        <taxon>Lasiosphaeriaceae</taxon>
        <taxon>Bombardia</taxon>
    </lineage>
</organism>
<accession>A0AA39XIY9</accession>
<dbReference type="Proteomes" id="UP001174934">
    <property type="component" value="Unassembled WGS sequence"/>
</dbReference>
<evidence type="ECO:0000313" key="3">
    <source>
        <dbReference type="Proteomes" id="UP001174934"/>
    </source>
</evidence>
<gene>
    <name evidence="2" type="ORF">B0T17DRAFT_481232</name>
</gene>
<dbReference type="GO" id="GO:0016491">
    <property type="term" value="F:oxidoreductase activity"/>
    <property type="evidence" value="ECO:0007669"/>
    <property type="project" value="UniProtKB-KW"/>
</dbReference>
<name>A0AA39XIY9_9PEZI</name>
<sequence>MAATTTFTITPEKEASQLQFFRRQFLTTPPAVSPKDFDLRGKTAIVTGSNIGIGLECARQLLDLGLTTLILAVRDEAKGDAAAKDLSAGRTSLQPGQIQVWKLDLSSYPSVTAFAERARTALPQLHYLILNAGIYRVNMVINPATGHEEDMQTNYLSTALLVLLFIRVLSTKNAPASPGKIVMVSSDTAGWTTFAERDADPLLPAFDDKTAKWDMQMRYGASKLLGQLFLTELARRIPPSVAVVNAANPGFCYGSGLTRDAKGTLLGYVVDAYARIVGRSSAVGARTLVDAAVRKGRESHGQYVEDGEIGPMAPIVYKPEGARVMSRLWKETLDELSFAGVKEIVGQFSDRQ</sequence>
<dbReference type="PANTHER" id="PTHR43157:SF31">
    <property type="entry name" value="PHOSPHATIDYLINOSITOL-GLYCAN BIOSYNTHESIS CLASS F PROTEIN"/>
    <property type="match status" value="1"/>
</dbReference>
<comment type="caution">
    <text evidence="2">The sequence shown here is derived from an EMBL/GenBank/DDBJ whole genome shotgun (WGS) entry which is preliminary data.</text>
</comment>
<keyword evidence="3" id="KW-1185">Reference proteome</keyword>